<dbReference type="AlphaFoldDB" id="A0A7Y9EFW5"/>
<dbReference type="Pfam" id="PF12833">
    <property type="entry name" value="HTH_18"/>
    <property type="match status" value="1"/>
</dbReference>
<evidence type="ECO:0000256" key="2">
    <source>
        <dbReference type="ARBA" id="ARBA00023125"/>
    </source>
</evidence>
<dbReference type="InterPro" id="IPR029062">
    <property type="entry name" value="Class_I_gatase-like"/>
</dbReference>
<dbReference type="PANTHER" id="PTHR43130:SF3">
    <property type="entry name" value="HTH-TYPE TRANSCRIPTIONAL REGULATOR RV1931C"/>
    <property type="match status" value="1"/>
</dbReference>
<dbReference type="InterPro" id="IPR002818">
    <property type="entry name" value="DJ-1/PfpI"/>
</dbReference>
<protein>
    <submittedName>
        <fullName evidence="5">Transcriptional regulator GlxA family with amidase domain</fullName>
    </submittedName>
</protein>
<feature type="domain" description="HTH araC/xylS-type" evidence="4">
    <location>
        <begin position="237"/>
        <end position="335"/>
    </location>
</feature>
<keyword evidence="3" id="KW-0804">Transcription</keyword>
<dbReference type="InterPro" id="IPR052158">
    <property type="entry name" value="INH-QAR"/>
</dbReference>
<dbReference type="EMBL" id="JACCBA010000001">
    <property type="protein sequence ID" value="NYD47010.1"/>
    <property type="molecule type" value="Genomic_DNA"/>
</dbReference>
<proteinExistence type="predicted"/>
<dbReference type="GO" id="GO:0043565">
    <property type="term" value="F:sequence-specific DNA binding"/>
    <property type="evidence" value="ECO:0007669"/>
    <property type="project" value="InterPro"/>
</dbReference>
<evidence type="ECO:0000313" key="5">
    <source>
        <dbReference type="EMBL" id="NYD47010.1"/>
    </source>
</evidence>
<dbReference type="InterPro" id="IPR018062">
    <property type="entry name" value="HTH_AraC-typ_CS"/>
</dbReference>
<evidence type="ECO:0000259" key="4">
    <source>
        <dbReference type="PROSITE" id="PS01124"/>
    </source>
</evidence>
<dbReference type="PROSITE" id="PS00041">
    <property type="entry name" value="HTH_ARAC_FAMILY_1"/>
    <property type="match status" value="1"/>
</dbReference>
<accession>A0A7Y9EFW5</accession>
<comment type="caution">
    <text evidence="5">The sequence shown here is derived from an EMBL/GenBank/DDBJ whole genome shotgun (WGS) entry which is preliminary data.</text>
</comment>
<dbReference type="Gene3D" id="3.40.50.880">
    <property type="match status" value="1"/>
</dbReference>
<dbReference type="Pfam" id="PF01965">
    <property type="entry name" value="DJ-1_PfpI"/>
    <property type="match status" value="1"/>
</dbReference>
<evidence type="ECO:0000313" key="6">
    <source>
        <dbReference type="Proteomes" id="UP000529783"/>
    </source>
</evidence>
<dbReference type="GO" id="GO:0003700">
    <property type="term" value="F:DNA-binding transcription factor activity"/>
    <property type="evidence" value="ECO:0007669"/>
    <property type="project" value="InterPro"/>
</dbReference>
<keyword evidence="6" id="KW-1185">Reference proteome</keyword>
<dbReference type="PROSITE" id="PS01124">
    <property type="entry name" value="HTH_ARAC_FAMILY_2"/>
    <property type="match status" value="1"/>
</dbReference>
<dbReference type="CDD" id="cd03137">
    <property type="entry name" value="GATase1_AraC_1"/>
    <property type="match status" value="1"/>
</dbReference>
<dbReference type="SUPFAM" id="SSF46689">
    <property type="entry name" value="Homeodomain-like"/>
    <property type="match status" value="2"/>
</dbReference>
<dbReference type="SMART" id="SM00342">
    <property type="entry name" value="HTH_ARAC"/>
    <property type="match status" value="1"/>
</dbReference>
<dbReference type="InterPro" id="IPR018060">
    <property type="entry name" value="HTH_AraC"/>
</dbReference>
<keyword evidence="2" id="KW-0238">DNA-binding</keyword>
<dbReference type="Proteomes" id="UP000529783">
    <property type="component" value="Unassembled WGS sequence"/>
</dbReference>
<name>A0A7Y9EFW5_9ACTN</name>
<dbReference type="PANTHER" id="PTHR43130">
    <property type="entry name" value="ARAC-FAMILY TRANSCRIPTIONAL REGULATOR"/>
    <property type="match status" value="1"/>
</dbReference>
<dbReference type="Gene3D" id="1.10.10.60">
    <property type="entry name" value="Homeodomain-like"/>
    <property type="match status" value="1"/>
</dbReference>
<dbReference type="SUPFAM" id="SSF52317">
    <property type="entry name" value="Class I glutamine amidotransferase-like"/>
    <property type="match status" value="1"/>
</dbReference>
<organism evidence="5 6">
    <name type="scientific">Actinomadura luteofluorescens</name>
    <dbReference type="NCBI Taxonomy" id="46163"/>
    <lineage>
        <taxon>Bacteria</taxon>
        <taxon>Bacillati</taxon>
        <taxon>Actinomycetota</taxon>
        <taxon>Actinomycetes</taxon>
        <taxon>Streptosporangiales</taxon>
        <taxon>Thermomonosporaceae</taxon>
        <taxon>Actinomadura</taxon>
    </lineage>
</organism>
<evidence type="ECO:0000256" key="1">
    <source>
        <dbReference type="ARBA" id="ARBA00023015"/>
    </source>
</evidence>
<evidence type="ECO:0000256" key="3">
    <source>
        <dbReference type="ARBA" id="ARBA00023163"/>
    </source>
</evidence>
<reference evidence="5 6" key="1">
    <citation type="submission" date="2020-07" db="EMBL/GenBank/DDBJ databases">
        <title>Sequencing the genomes of 1000 actinobacteria strains.</title>
        <authorList>
            <person name="Klenk H.-P."/>
        </authorList>
    </citation>
    <scope>NUCLEOTIDE SEQUENCE [LARGE SCALE GENOMIC DNA]</scope>
    <source>
        <strain evidence="5 6">DSM 40398</strain>
    </source>
</reference>
<dbReference type="InterPro" id="IPR009057">
    <property type="entry name" value="Homeodomain-like_sf"/>
</dbReference>
<keyword evidence="1" id="KW-0805">Transcription regulation</keyword>
<gene>
    <name evidence="5" type="ORF">BJY14_002993</name>
</gene>
<dbReference type="RefSeq" id="WP_179844162.1">
    <property type="nucleotide sequence ID" value="NZ_JACCBA010000001.1"/>
</dbReference>
<sequence>MASTGPLTEAFGDPGRADAASVPRRLVVVVFDGALMGSMSFACGVFDIAAHYGALPGMDLRIVAGEPGAAIVGGGLSCAVPHDLAAIRAADLVVVPNLPQPTAEHPPEPALEAVRDAHARGARVAGLCSGAFVLAAAGLLDGRPATTHWSVAARLAELHPAVRVDASVLYIDDGDVLTAGGGAAGMDLGLHLIRSMLGTADANRVARAMVVPPHRPGGQAQYVEAPVLDLDAADPVAETITWALERLDTALPVSALARRAHMSRRNYDRRFREITGCAPAQWLAHQRVIRAQQLLETSDMPVDEVARRSGFPSAPALRARFRQVAGVSPTAYRETFAHRSVSGRGLS</sequence>